<proteinExistence type="predicted"/>
<gene>
    <name evidence="2" type="ORF">DP115_07565</name>
</gene>
<dbReference type="EMBL" id="QMEC01000020">
    <property type="protein sequence ID" value="NMF62642.1"/>
    <property type="molecule type" value="Genomic_DNA"/>
</dbReference>
<organism evidence="2 3">
    <name type="scientific">Brasilonema octagenarum UFV-OR1</name>
    <dbReference type="NCBI Taxonomy" id="417115"/>
    <lineage>
        <taxon>Bacteria</taxon>
        <taxon>Bacillati</taxon>
        <taxon>Cyanobacteriota</taxon>
        <taxon>Cyanophyceae</taxon>
        <taxon>Nostocales</taxon>
        <taxon>Scytonemataceae</taxon>
        <taxon>Brasilonema</taxon>
        <taxon>Octagenarum group</taxon>
    </lineage>
</organism>
<feature type="transmembrane region" description="Helical" evidence="1">
    <location>
        <begin position="12"/>
        <end position="37"/>
    </location>
</feature>
<evidence type="ECO:0000256" key="1">
    <source>
        <dbReference type="SAM" id="Phobius"/>
    </source>
</evidence>
<keyword evidence="1" id="KW-1133">Transmembrane helix</keyword>
<sequence>MKSLKLRQIVFTLHCYLGFTVGLILIIVGLTGSLWVFGPEIDQFLVRQQFGQVIPTQEARVSIGSAFETVKAAYASQPELTGWIDTSGNSHSPYRFVLSTKDSNEIEVSLKPSAVLIV</sequence>
<name>A0ABX1M2E1_9CYAN</name>
<evidence type="ECO:0000313" key="2">
    <source>
        <dbReference type="EMBL" id="NMF62642.1"/>
    </source>
</evidence>
<dbReference type="Proteomes" id="UP000762253">
    <property type="component" value="Unassembled WGS sequence"/>
</dbReference>
<keyword evidence="1" id="KW-0472">Membrane</keyword>
<evidence type="ECO:0000313" key="3">
    <source>
        <dbReference type="Proteomes" id="UP000762253"/>
    </source>
</evidence>
<keyword evidence="1" id="KW-0812">Transmembrane</keyword>
<protein>
    <recommendedName>
        <fullName evidence="4">PepSY domain-containing protein</fullName>
    </recommendedName>
</protein>
<evidence type="ECO:0008006" key="4">
    <source>
        <dbReference type="Google" id="ProtNLM"/>
    </source>
</evidence>
<dbReference type="PANTHER" id="PTHR34219">
    <property type="entry name" value="IRON-REGULATED INNER MEMBRANE PROTEIN-RELATED"/>
    <property type="match status" value="1"/>
</dbReference>
<dbReference type="Pfam" id="PF03929">
    <property type="entry name" value="PepSY_TM"/>
    <property type="match status" value="1"/>
</dbReference>
<comment type="caution">
    <text evidence="2">The sequence shown here is derived from an EMBL/GenBank/DDBJ whole genome shotgun (WGS) entry which is preliminary data.</text>
</comment>
<keyword evidence="3" id="KW-1185">Reference proteome</keyword>
<reference evidence="2 3" key="1">
    <citation type="submission" date="2018-06" db="EMBL/GenBank/DDBJ databases">
        <title>Comparative genomics of Brasilonema spp. strains.</title>
        <authorList>
            <person name="Alvarenga D.O."/>
            <person name="Fiore M.F."/>
            <person name="Varani A.M."/>
        </authorList>
    </citation>
    <scope>NUCLEOTIDE SEQUENCE [LARGE SCALE GENOMIC DNA]</scope>
    <source>
        <strain evidence="2 3">UFV-OR1</strain>
    </source>
</reference>
<accession>A0ABX1M2E1</accession>
<dbReference type="InterPro" id="IPR005625">
    <property type="entry name" value="PepSY-ass_TM"/>
</dbReference>
<dbReference type="RefSeq" id="WP_169264236.1">
    <property type="nucleotide sequence ID" value="NZ_QMEC01000020.1"/>
</dbReference>